<evidence type="ECO:0000256" key="1">
    <source>
        <dbReference type="SAM" id="Coils"/>
    </source>
</evidence>
<dbReference type="PANTHER" id="PTHR34380:SF1">
    <property type="entry name" value="OS01G0221300 PROTEIN"/>
    <property type="match status" value="1"/>
</dbReference>
<name>A0AA42B1X8_PAPNU</name>
<proteinExistence type="predicted"/>
<feature type="non-terminal residue" evidence="3">
    <location>
        <position position="682"/>
    </location>
</feature>
<evidence type="ECO:0000313" key="3">
    <source>
        <dbReference type="EMBL" id="MCL7048104.1"/>
    </source>
</evidence>
<organism evidence="3 4">
    <name type="scientific">Papaver nudicaule</name>
    <name type="common">Iceland poppy</name>
    <dbReference type="NCBI Taxonomy" id="74823"/>
    <lineage>
        <taxon>Eukaryota</taxon>
        <taxon>Viridiplantae</taxon>
        <taxon>Streptophyta</taxon>
        <taxon>Embryophyta</taxon>
        <taxon>Tracheophyta</taxon>
        <taxon>Spermatophyta</taxon>
        <taxon>Magnoliopsida</taxon>
        <taxon>Ranunculales</taxon>
        <taxon>Papaveraceae</taxon>
        <taxon>Papaveroideae</taxon>
        <taxon>Papaver</taxon>
    </lineage>
</organism>
<gene>
    <name evidence="3" type="ORF">MKW94_002938</name>
</gene>
<evidence type="ECO:0000256" key="2">
    <source>
        <dbReference type="SAM" id="MobiDB-lite"/>
    </source>
</evidence>
<dbReference type="AlphaFoldDB" id="A0AA42B1X8"/>
<dbReference type="EMBL" id="JAJJMA010300928">
    <property type="protein sequence ID" value="MCL7048104.1"/>
    <property type="molecule type" value="Genomic_DNA"/>
</dbReference>
<keyword evidence="1" id="KW-0175">Coiled coil</keyword>
<feature type="coiled-coil region" evidence="1">
    <location>
        <begin position="234"/>
        <end position="268"/>
    </location>
</feature>
<reference evidence="3" key="1">
    <citation type="submission" date="2022-03" db="EMBL/GenBank/DDBJ databases">
        <title>A functionally conserved STORR gene fusion in Papaver species that diverged 16.8 million years ago.</title>
        <authorList>
            <person name="Catania T."/>
        </authorList>
    </citation>
    <scope>NUCLEOTIDE SEQUENCE</scope>
    <source>
        <strain evidence="3">S-191538</strain>
    </source>
</reference>
<dbReference type="Proteomes" id="UP001177140">
    <property type="component" value="Unassembled WGS sequence"/>
</dbReference>
<sequence>MESSADYDSEFDKERKGEKKDKKRRRGEKEDKKKRRGEKEDKKRKRDITAETKDTTRIEDEIDTWKRRCSDLMERFKILDKVDAKNLRLQKILDHQRHRNSIVYASFKEKEEECRELEDKLSDLYERCYDAEQDFNEYTFMFDELCKKIEDFKKKIGQLEYLACSKHSAKINEYKKICSEMEDKIRQLEEDKRVVIERGTAEQERITYLEDQAMYRLKYELELEKRLNGYRTKYKELCIKYQEKKERVTSLENEVKENKGMCVQLNERIVSLQEDQKVMCEGEKRAQVRISYLEKLLGKTMKGDERELKLQHMGLDEENSTLRCSVGSRDYGERECAQRGSHNDKGENDIHERFRCEMNGGTDEAHVAPSTFNEKMVNNAENILTSAFQDSNNSSSQGNKDAHVSGIVEICDNKDENISPQRICHSGGREELQVLTGNRTEKCLKKPFSDQKGEVHDSSCEEDDTSLSLAAKRRYLKIVISDGEEDDTTLLGELQEKVLGCAWNSSNVALSSGGQKVEEFVSPSSQGQVSPRKCEEKKSQDDKTSKKVEDIFAPKNLELSVSSAQVKIGNLTSENDEEKVAQEAGSESEGDSVGGHFANGVDNEDSSSDSEDGVDSELDFGQVVAMMRSKTNKEMKWKNEADMLSSFEKDPVLCMKAVCALHRQQTDDERSIKGPFSQFSAL</sequence>
<feature type="region of interest" description="Disordered" evidence="2">
    <location>
        <begin position="520"/>
        <end position="549"/>
    </location>
</feature>
<accession>A0AA42B1X8</accession>
<feature type="region of interest" description="Disordered" evidence="2">
    <location>
        <begin position="569"/>
        <end position="619"/>
    </location>
</feature>
<feature type="compositionally biased region" description="Basic and acidic residues" evidence="2">
    <location>
        <begin position="532"/>
        <end position="549"/>
    </location>
</feature>
<comment type="caution">
    <text evidence="3">The sequence shown here is derived from an EMBL/GenBank/DDBJ whole genome shotgun (WGS) entry which is preliminary data.</text>
</comment>
<feature type="coiled-coil region" evidence="1">
    <location>
        <begin position="171"/>
        <end position="198"/>
    </location>
</feature>
<protein>
    <submittedName>
        <fullName evidence="3">Uncharacterized protein</fullName>
    </submittedName>
</protein>
<feature type="coiled-coil region" evidence="1">
    <location>
        <begin position="107"/>
        <end position="134"/>
    </location>
</feature>
<feature type="compositionally biased region" description="Basic and acidic residues" evidence="2">
    <location>
        <begin position="27"/>
        <end position="49"/>
    </location>
</feature>
<feature type="compositionally biased region" description="Acidic residues" evidence="2">
    <location>
        <begin position="602"/>
        <end position="618"/>
    </location>
</feature>
<keyword evidence="4" id="KW-1185">Reference proteome</keyword>
<evidence type="ECO:0000313" key="4">
    <source>
        <dbReference type="Proteomes" id="UP001177140"/>
    </source>
</evidence>
<dbReference type="PANTHER" id="PTHR34380">
    <property type="entry name" value="BNAA03G12380D PROTEIN"/>
    <property type="match status" value="1"/>
</dbReference>
<feature type="compositionally biased region" description="Basic and acidic residues" evidence="2">
    <location>
        <begin position="10"/>
        <end position="20"/>
    </location>
</feature>
<feature type="region of interest" description="Disordered" evidence="2">
    <location>
        <begin position="1"/>
        <end position="49"/>
    </location>
</feature>